<dbReference type="InterPro" id="IPR049940">
    <property type="entry name" value="GluQ/Sye"/>
</dbReference>
<feature type="binding site" evidence="8">
    <location>
        <position position="107"/>
    </location>
    <ligand>
        <name>Zn(2+)</name>
        <dbReference type="ChEBI" id="CHEBI:29105"/>
    </ligand>
</feature>
<feature type="binding site" evidence="8">
    <location>
        <position position="105"/>
    </location>
    <ligand>
        <name>Zn(2+)</name>
        <dbReference type="ChEBI" id="CHEBI:29105"/>
    </ligand>
</feature>
<dbReference type="PROSITE" id="PS00178">
    <property type="entry name" value="AA_TRNA_LIGASE_I"/>
    <property type="match status" value="1"/>
</dbReference>
<dbReference type="EMBL" id="CP002630">
    <property type="protein sequence ID" value="AEB11519.1"/>
    <property type="molecule type" value="Genomic_DNA"/>
</dbReference>
<dbReference type="GO" id="GO:0005829">
    <property type="term" value="C:cytosol"/>
    <property type="evidence" value="ECO:0007669"/>
    <property type="project" value="TreeGrafter"/>
</dbReference>
<keyword evidence="7 8" id="KW-0030">Aminoacyl-tRNA synthetase</keyword>
<comment type="similarity">
    <text evidence="1 8">Belongs to the class-I aminoacyl-tRNA synthetase family. Glutamate--tRNA ligase type 1 subfamily.</text>
</comment>
<comment type="cofactor">
    <cofactor evidence="8">
        <name>Zn(2+)</name>
        <dbReference type="ChEBI" id="CHEBI:29105"/>
    </cofactor>
    <text evidence="8">Binds 1 zinc ion per subunit.</text>
</comment>
<evidence type="ECO:0000259" key="10">
    <source>
        <dbReference type="Pfam" id="PF19269"/>
    </source>
</evidence>
<feature type="binding site" evidence="8">
    <location>
        <position position="132"/>
    </location>
    <ligand>
        <name>Zn(2+)</name>
        <dbReference type="ChEBI" id="CHEBI:29105"/>
    </ligand>
</feature>
<dbReference type="STRING" id="869210.Marky_0769"/>
<evidence type="ECO:0000256" key="7">
    <source>
        <dbReference type="ARBA" id="ARBA00023146"/>
    </source>
</evidence>
<evidence type="ECO:0000256" key="1">
    <source>
        <dbReference type="ARBA" id="ARBA00007894"/>
    </source>
</evidence>
<comment type="subunit">
    <text evidence="8">Monomer.</text>
</comment>
<organism evidence="11 12">
    <name type="scientific">Marinithermus hydrothermalis (strain DSM 14884 / JCM 11576 / T1)</name>
    <dbReference type="NCBI Taxonomy" id="869210"/>
    <lineage>
        <taxon>Bacteria</taxon>
        <taxon>Thermotogati</taxon>
        <taxon>Deinococcota</taxon>
        <taxon>Deinococci</taxon>
        <taxon>Thermales</taxon>
        <taxon>Thermaceae</taxon>
        <taxon>Marinithermus</taxon>
    </lineage>
</organism>
<dbReference type="RefSeq" id="WP_013703571.1">
    <property type="nucleotide sequence ID" value="NC_015387.1"/>
</dbReference>
<gene>
    <name evidence="8" type="primary">gltX</name>
    <name evidence="11" type="ordered locus">Marky_0769</name>
</gene>
<dbReference type="InterPro" id="IPR000924">
    <property type="entry name" value="Glu/Gln-tRNA-synth"/>
</dbReference>
<dbReference type="KEGG" id="mhd:Marky_0769"/>
<evidence type="ECO:0000256" key="5">
    <source>
        <dbReference type="ARBA" id="ARBA00022840"/>
    </source>
</evidence>
<dbReference type="InterPro" id="IPR020058">
    <property type="entry name" value="Glu/Gln-tRNA-synth_Ib_cat-dom"/>
</dbReference>
<keyword evidence="12" id="KW-1185">Reference proteome</keyword>
<dbReference type="NCBIfam" id="TIGR00464">
    <property type="entry name" value="gltX_bact"/>
    <property type="match status" value="1"/>
</dbReference>
<dbReference type="Gene3D" id="1.10.10.350">
    <property type="match status" value="1"/>
</dbReference>
<comment type="function">
    <text evidence="8">Catalyzes the attachment of glutamate to tRNA(Glu) in a two-step reaction: glutamate is first activated by ATP to form Glu-AMP and then transferred to the acceptor end of tRNA(Glu).</text>
</comment>
<dbReference type="AlphaFoldDB" id="F2NM49"/>
<dbReference type="GO" id="GO:0008270">
    <property type="term" value="F:zinc ion binding"/>
    <property type="evidence" value="ECO:0007669"/>
    <property type="project" value="UniProtKB-UniRule"/>
</dbReference>
<feature type="short sequence motif" description="'HIGH' region" evidence="8">
    <location>
        <begin position="8"/>
        <end position="18"/>
    </location>
</feature>
<dbReference type="InterPro" id="IPR033910">
    <property type="entry name" value="GluRS_core"/>
</dbReference>
<dbReference type="EC" id="6.1.1.17" evidence="8"/>
<dbReference type="SUPFAM" id="SSF52374">
    <property type="entry name" value="Nucleotidylyl transferase"/>
    <property type="match status" value="1"/>
</dbReference>
<comment type="subcellular location">
    <subcellularLocation>
        <location evidence="8">Cytoplasm</location>
    </subcellularLocation>
</comment>
<evidence type="ECO:0000256" key="3">
    <source>
        <dbReference type="ARBA" id="ARBA00022598"/>
    </source>
</evidence>
<dbReference type="HAMAP" id="MF_00022">
    <property type="entry name" value="Glu_tRNA_synth_type1"/>
    <property type="match status" value="1"/>
</dbReference>
<feature type="binding site" evidence="8">
    <location>
        <position position="134"/>
    </location>
    <ligand>
        <name>Zn(2+)</name>
        <dbReference type="ChEBI" id="CHEBI:29105"/>
    </ligand>
</feature>
<dbReference type="HOGENOM" id="CLU_015768_6_3_0"/>
<keyword evidence="6 8" id="KW-0648">Protein biosynthesis</keyword>
<dbReference type="InterPro" id="IPR020751">
    <property type="entry name" value="aa-tRNA-synth_I_codon-bd_sub2"/>
</dbReference>
<dbReference type="Gene3D" id="1.10.8.70">
    <property type="entry name" value="Glutamate-tRNA synthetase, class I, anticodon-binding domain 1"/>
    <property type="match status" value="1"/>
</dbReference>
<dbReference type="GO" id="GO:0000049">
    <property type="term" value="F:tRNA binding"/>
    <property type="evidence" value="ECO:0007669"/>
    <property type="project" value="InterPro"/>
</dbReference>
<dbReference type="Gene3D" id="3.40.50.620">
    <property type="entry name" value="HUPs"/>
    <property type="match status" value="1"/>
</dbReference>
<dbReference type="InterPro" id="IPR020752">
    <property type="entry name" value="Glu-tRNA-synth_I_codon-bd_sub1"/>
</dbReference>
<dbReference type="Pfam" id="PF19269">
    <property type="entry name" value="Anticodon_2"/>
    <property type="match status" value="1"/>
</dbReference>
<evidence type="ECO:0000256" key="8">
    <source>
        <dbReference type="HAMAP-Rule" id="MF_00022"/>
    </source>
</evidence>
<dbReference type="PANTHER" id="PTHR43311">
    <property type="entry name" value="GLUTAMATE--TRNA LIGASE"/>
    <property type="match status" value="1"/>
</dbReference>
<dbReference type="InterPro" id="IPR004527">
    <property type="entry name" value="Glu-tRNA-ligase_bac/mito"/>
</dbReference>
<keyword evidence="2 8" id="KW-0963">Cytoplasm</keyword>
<evidence type="ECO:0000256" key="6">
    <source>
        <dbReference type="ARBA" id="ARBA00022917"/>
    </source>
</evidence>
<dbReference type="Pfam" id="PF00749">
    <property type="entry name" value="tRNA-synt_1c"/>
    <property type="match status" value="1"/>
</dbReference>
<evidence type="ECO:0000313" key="12">
    <source>
        <dbReference type="Proteomes" id="UP000007030"/>
    </source>
</evidence>
<keyword evidence="8" id="KW-0862">Zinc</keyword>
<comment type="catalytic activity">
    <reaction evidence="8">
        <text>tRNA(Glu) + L-glutamate + ATP = L-glutamyl-tRNA(Glu) + AMP + diphosphate</text>
        <dbReference type="Rhea" id="RHEA:23540"/>
        <dbReference type="Rhea" id="RHEA-COMP:9663"/>
        <dbReference type="Rhea" id="RHEA-COMP:9680"/>
        <dbReference type="ChEBI" id="CHEBI:29985"/>
        <dbReference type="ChEBI" id="CHEBI:30616"/>
        <dbReference type="ChEBI" id="CHEBI:33019"/>
        <dbReference type="ChEBI" id="CHEBI:78442"/>
        <dbReference type="ChEBI" id="CHEBI:78520"/>
        <dbReference type="ChEBI" id="CHEBI:456215"/>
        <dbReference type="EC" id="6.1.1.17"/>
    </reaction>
</comment>
<feature type="domain" description="Glutamyl/glutaminyl-tRNA synthetase class Ib catalytic" evidence="9">
    <location>
        <begin position="2"/>
        <end position="318"/>
    </location>
</feature>
<feature type="binding site" evidence="8">
    <location>
        <position position="252"/>
    </location>
    <ligand>
        <name>ATP</name>
        <dbReference type="ChEBI" id="CHEBI:30616"/>
    </ligand>
</feature>
<dbReference type="OrthoDB" id="9807503at2"/>
<reference evidence="11 12" key="1">
    <citation type="journal article" date="2012" name="Stand. Genomic Sci.">
        <title>Complete genome sequence of the aerobic, heterotroph Marinithermus hydrothermalis type strain (T1(T)) from a deep-sea hydrothermal vent chimney.</title>
        <authorList>
            <person name="Copeland A."/>
            <person name="Gu W."/>
            <person name="Yasawong M."/>
            <person name="Lapidus A."/>
            <person name="Lucas S."/>
            <person name="Deshpande S."/>
            <person name="Pagani I."/>
            <person name="Tapia R."/>
            <person name="Cheng J.F."/>
            <person name="Goodwin L.A."/>
            <person name="Pitluck S."/>
            <person name="Liolios K."/>
            <person name="Ivanova N."/>
            <person name="Mavromatis K."/>
            <person name="Mikhailova N."/>
            <person name="Pati A."/>
            <person name="Chen A."/>
            <person name="Palaniappan K."/>
            <person name="Land M."/>
            <person name="Pan C."/>
            <person name="Brambilla E.M."/>
            <person name="Rohde M."/>
            <person name="Tindall B.J."/>
            <person name="Sikorski J."/>
            <person name="Goker M."/>
            <person name="Detter J.C."/>
            <person name="Bristow J."/>
            <person name="Eisen J.A."/>
            <person name="Markowitz V."/>
            <person name="Hugenholtz P."/>
            <person name="Kyrpides N.C."/>
            <person name="Klenk H.P."/>
            <person name="Woyke T."/>
        </authorList>
    </citation>
    <scope>NUCLEOTIDE SEQUENCE [LARGE SCALE GENOMIC DNA]</scope>
    <source>
        <strain evidence="12">DSM 14884 / JCM 11576 / T1</strain>
    </source>
</reference>
<dbReference type="InterPro" id="IPR045462">
    <property type="entry name" value="aa-tRNA-synth_I_cd-bd"/>
</dbReference>
<dbReference type="PANTHER" id="PTHR43311:SF2">
    <property type="entry name" value="GLUTAMATE--TRNA LIGASE, MITOCHONDRIAL-RELATED"/>
    <property type="match status" value="1"/>
</dbReference>
<dbReference type="GO" id="GO:0006424">
    <property type="term" value="P:glutamyl-tRNA aminoacylation"/>
    <property type="evidence" value="ECO:0007669"/>
    <property type="project" value="UniProtKB-UniRule"/>
</dbReference>
<dbReference type="FunFam" id="3.40.50.620:FF:000045">
    <property type="entry name" value="Glutamate--tRNA ligase, mitochondrial"/>
    <property type="match status" value="1"/>
</dbReference>
<proteinExistence type="inferred from homology"/>
<keyword evidence="3 8" id="KW-0436">Ligase</keyword>
<dbReference type="CDD" id="cd00808">
    <property type="entry name" value="GluRS_core"/>
    <property type="match status" value="1"/>
</dbReference>
<keyword evidence="5 8" id="KW-0067">ATP-binding</keyword>
<dbReference type="InterPro" id="IPR008925">
    <property type="entry name" value="aa_tRNA-synth_I_cd-bd_sf"/>
</dbReference>
<dbReference type="PRINTS" id="PR00987">
    <property type="entry name" value="TRNASYNTHGLU"/>
</dbReference>
<evidence type="ECO:0000256" key="2">
    <source>
        <dbReference type="ARBA" id="ARBA00022490"/>
    </source>
</evidence>
<dbReference type="eggNOG" id="COG0008">
    <property type="taxonomic scope" value="Bacteria"/>
</dbReference>
<evidence type="ECO:0000259" key="9">
    <source>
        <dbReference type="Pfam" id="PF00749"/>
    </source>
</evidence>
<dbReference type="SUPFAM" id="SSF48163">
    <property type="entry name" value="An anticodon-binding domain of class I aminoacyl-tRNA synthetases"/>
    <property type="match status" value="1"/>
</dbReference>
<evidence type="ECO:0000256" key="4">
    <source>
        <dbReference type="ARBA" id="ARBA00022741"/>
    </source>
</evidence>
<sequence length="481" mass="54638">MVTTRIAPSPTGDPHVGTAYIAIFNYVWARKNNGKFIVRIEDTDRNRYVEGAEARIQEMIRWLGLDYDEGTDIGGPNGPYRQSERTAIYQAHAAKLIETGAAYRCFCTPERLEALREEQKKRGLPLGYDGHCRHIPPEEAEARAKAGEPHVVRLKVPRPGQTVVKDELRGLVTYDHAEVPDVVLLKSDGFPTYHLANVVDDHLMGVTDVIRGEEWLVSTPIHVLLYQAFGWEAPLWYHMPLLRAPGGAKLSKRTGHTSVDWYRERGILAEALMNYLSLMGFSMPDGREIFTLQELIEAFSWERVSLGGPVFDYEKLKWMNGKYIREVLTLEDLTQRVKPFLERAGLEWGSDAYLQRVVAAMRIRFETLEEFVEKARYFFTEAYPFEEKALKKLKAGLEYVVELKERLGTLPEMDPELTEPLIRGYAAEKGAKPGAVMQPLRAALTGTLQSPGMFELLELLGKDRVLKRLERAIQTAEAEEA</sequence>
<accession>F2NM49</accession>
<dbReference type="Proteomes" id="UP000007030">
    <property type="component" value="Chromosome"/>
</dbReference>
<dbReference type="GO" id="GO:0005524">
    <property type="term" value="F:ATP binding"/>
    <property type="evidence" value="ECO:0007669"/>
    <property type="project" value="UniProtKB-UniRule"/>
</dbReference>
<dbReference type="GO" id="GO:0004818">
    <property type="term" value="F:glutamate-tRNA ligase activity"/>
    <property type="evidence" value="ECO:0007669"/>
    <property type="project" value="UniProtKB-UniRule"/>
</dbReference>
<protein>
    <recommendedName>
        <fullName evidence="8">Glutamate--tRNA ligase</fullName>
        <ecNumber evidence="8">6.1.1.17</ecNumber>
    </recommendedName>
    <alternativeName>
        <fullName evidence="8">Glutamyl-tRNA synthetase</fullName>
        <shortName evidence="8">GluRS</shortName>
    </alternativeName>
</protein>
<feature type="short sequence motif" description="'KMSKS' region" evidence="8">
    <location>
        <begin position="249"/>
        <end position="253"/>
    </location>
</feature>
<dbReference type="InterPro" id="IPR001412">
    <property type="entry name" value="aa-tRNA-synth_I_CS"/>
</dbReference>
<feature type="domain" description="Aminoacyl-tRNA synthetase class I anticodon-binding" evidence="10">
    <location>
        <begin position="333"/>
        <end position="473"/>
    </location>
</feature>
<keyword evidence="8" id="KW-0479">Metal-binding</keyword>
<evidence type="ECO:0000313" key="11">
    <source>
        <dbReference type="EMBL" id="AEB11519.1"/>
    </source>
</evidence>
<name>F2NM49_MARHT</name>
<keyword evidence="4 8" id="KW-0547">Nucleotide-binding</keyword>
<dbReference type="InterPro" id="IPR014729">
    <property type="entry name" value="Rossmann-like_a/b/a_fold"/>
</dbReference>